<evidence type="ECO:0000256" key="5">
    <source>
        <dbReference type="SAM" id="MobiDB-lite"/>
    </source>
</evidence>
<feature type="compositionally biased region" description="Low complexity" evidence="5">
    <location>
        <begin position="34"/>
        <end position="43"/>
    </location>
</feature>
<evidence type="ECO:0000256" key="2">
    <source>
        <dbReference type="ARBA" id="ARBA00022670"/>
    </source>
</evidence>
<dbReference type="CDD" id="cd07018">
    <property type="entry name" value="S49_SppA_67K_type"/>
    <property type="match status" value="1"/>
</dbReference>
<dbReference type="PANTHER" id="PTHR33209">
    <property type="entry name" value="PROTEASE 4"/>
    <property type="match status" value="1"/>
</dbReference>
<evidence type="ECO:0000256" key="4">
    <source>
        <dbReference type="ARBA" id="ARBA00022825"/>
    </source>
</evidence>
<dbReference type="SUPFAM" id="SSF52096">
    <property type="entry name" value="ClpP/crotonase"/>
    <property type="match status" value="2"/>
</dbReference>
<dbReference type="InterPro" id="IPR047272">
    <property type="entry name" value="S49_SppA_C"/>
</dbReference>
<dbReference type="Proteomes" id="UP000827284">
    <property type="component" value="Unassembled WGS sequence"/>
</dbReference>
<reference evidence="7" key="1">
    <citation type="submission" date="2021-11" db="EMBL/GenBank/DDBJ databases">
        <authorList>
            <person name="Herlambang A."/>
            <person name="Guo Y."/>
            <person name="Takashima Y."/>
            <person name="Nishizawa T."/>
        </authorList>
    </citation>
    <scope>NUCLEOTIDE SEQUENCE</scope>
    <source>
        <strain evidence="7">E1425</strain>
    </source>
</reference>
<feature type="region of interest" description="Disordered" evidence="5">
    <location>
        <begin position="1"/>
        <end position="59"/>
    </location>
</feature>
<dbReference type="Gene3D" id="3.90.226.10">
    <property type="entry name" value="2-enoyl-CoA Hydratase, Chain A, domain 1"/>
    <property type="match status" value="3"/>
</dbReference>
<dbReference type="GO" id="GO:0008236">
    <property type="term" value="F:serine-type peptidase activity"/>
    <property type="evidence" value="ECO:0007669"/>
    <property type="project" value="UniProtKB-KW"/>
</dbReference>
<protein>
    <submittedName>
        <fullName evidence="7">Protease IV</fullName>
    </submittedName>
</protein>
<dbReference type="AlphaFoldDB" id="A0A9P3H1D4"/>
<organism evidence="7 8">
    <name type="scientific">Entomortierella parvispora</name>
    <dbReference type="NCBI Taxonomy" id="205924"/>
    <lineage>
        <taxon>Eukaryota</taxon>
        <taxon>Fungi</taxon>
        <taxon>Fungi incertae sedis</taxon>
        <taxon>Mucoromycota</taxon>
        <taxon>Mortierellomycotina</taxon>
        <taxon>Mortierellomycetes</taxon>
        <taxon>Mortierellales</taxon>
        <taxon>Mortierellaceae</taxon>
        <taxon>Entomortierella</taxon>
    </lineage>
</organism>
<keyword evidence="8" id="KW-1185">Reference proteome</keyword>
<dbReference type="Pfam" id="PF01343">
    <property type="entry name" value="Peptidase_S49"/>
    <property type="match status" value="2"/>
</dbReference>
<dbReference type="GO" id="GO:0006508">
    <property type="term" value="P:proteolysis"/>
    <property type="evidence" value="ECO:0007669"/>
    <property type="project" value="UniProtKB-KW"/>
</dbReference>
<name>A0A9P3H1D4_9FUNG</name>
<keyword evidence="3" id="KW-0378">Hydrolase</keyword>
<feature type="compositionally biased region" description="Pro residues" evidence="5">
    <location>
        <begin position="1"/>
        <end position="12"/>
    </location>
</feature>
<evidence type="ECO:0000313" key="7">
    <source>
        <dbReference type="EMBL" id="GJJ68343.1"/>
    </source>
</evidence>
<reference evidence="7" key="2">
    <citation type="journal article" date="2022" name="Microbiol. Resour. Announc.">
        <title>Whole-Genome Sequence of Entomortierella parvispora E1425, a Mucoromycotan Fungus Associated with Burkholderiaceae-Related Endosymbiotic Bacteria.</title>
        <authorList>
            <person name="Herlambang A."/>
            <person name="Guo Y."/>
            <person name="Takashima Y."/>
            <person name="Narisawa K."/>
            <person name="Ohta H."/>
            <person name="Nishizawa T."/>
        </authorList>
    </citation>
    <scope>NUCLEOTIDE SEQUENCE</scope>
    <source>
        <strain evidence="7">E1425</strain>
    </source>
</reference>
<evidence type="ECO:0000259" key="6">
    <source>
        <dbReference type="Pfam" id="PF01343"/>
    </source>
</evidence>
<keyword evidence="2 7" id="KW-0645">Protease</keyword>
<gene>
    <name evidence="7" type="ORF">EMPS_00689</name>
</gene>
<dbReference type="CDD" id="cd07023">
    <property type="entry name" value="S49_Sppa_N_C"/>
    <property type="match status" value="1"/>
</dbReference>
<evidence type="ECO:0000256" key="1">
    <source>
        <dbReference type="ARBA" id="ARBA00008683"/>
    </source>
</evidence>
<keyword evidence="4" id="KW-0720">Serine protease</keyword>
<dbReference type="InterPro" id="IPR029045">
    <property type="entry name" value="ClpP/crotonase-like_dom_sf"/>
</dbReference>
<dbReference type="InterPro" id="IPR002142">
    <property type="entry name" value="Peptidase_S49"/>
</dbReference>
<feature type="domain" description="Peptidase S49" evidence="6">
    <location>
        <begin position="448"/>
        <end position="590"/>
    </location>
</feature>
<comment type="similarity">
    <text evidence="1">Belongs to the peptidase S49 family.</text>
</comment>
<proteinExistence type="inferred from homology"/>
<feature type="domain" description="Peptidase S49" evidence="6">
    <location>
        <begin position="203"/>
        <end position="356"/>
    </location>
</feature>
<accession>A0A9P3H1D4</accession>
<dbReference type="PANTHER" id="PTHR33209:SF1">
    <property type="entry name" value="PEPTIDASE S49 DOMAIN-CONTAINING PROTEIN"/>
    <property type="match status" value="1"/>
</dbReference>
<dbReference type="OrthoDB" id="45421at2759"/>
<sequence length="687" mass="74359">MSTEPPSPPSPPQSQGASGTPPPGQGQGHGAGASQGSQSNWQGHSAEERHHWQQQKKPNPFARAWSHRGKIAFGVFLIYSGANVYYNYRQQKIRNTIHPNTILHWRITDGSIVETDTDKGNIQKIIKAAGGTSPTPVSTLIDIVTALKHARQDPRIVGIVANFSTGNSPAKTKGLGLAQIQELRTAIQEFKEVKAKALGGEDKVQLIAYTDSFDNQNQYYLASAFDKVYMQPTGSIPLVGLSSTVPFFKTLLGRFGILVRAEARKEYKSMVSPFTETELPPPQKQNLFDLLKGLNSQILSDIAKSRQKVLGSDPVEKLNHLIQIGPFMGSEAKEEGLVDGLVYKRDCGKMVEKNKALGIAHYMRVKATEHTDKLAHTGEPSLVVGLVYLIGGIKRGGGDFGANTIVKGIREAANDPSVDAVVLRIDSGGGDVVASDTIGDAIRWCQDEKKKPVVVSFGNTSASGGYFISTHAKAIVAQPTTVTGSIGVASLRPYFTPEFFKLIGVSVEQFFTGSSDTSVLNDLEGAALTRYKRQIDATYTDFIKRVADGRKMTLEQVEEVAGGRVMNGKEAIRVGLVDKLGGLDSAITLAGAYGLEAHKNAGQLPSDMEVKNVVVKVFPKPKPLLQQIVDSMTGDEAVDMYAKQTIRAVMTRIWSGDMVGLMQEIGLSESEYLPGSNQLEMEELGMQ</sequence>
<comment type="caution">
    <text evidence="7">The sequence shown here is derived from an EMBL/GenBank/DDBJ whole genome shotgun (WGS) entry which is preliminary data.</text>
</comment>
<dbReference type="Gene3D" id="6.20.330.10">
    <property type="match status" value="1"/>
</dbReference>
<evidence type="ECO:0000256" key="3">
    <source>
        <dbReference type="ARBA" id="ARBA00022801"/>
    </source>
</evidence>
<dbReference type="EMBL" id="BQFW01000001">
    <property type="protein sequence ID" value="GJJ68343.1"/>
    <property type="molecule type" value="Genomic_DNA"/>
</dbReference>
<dbReference type="InterPro" id="IPR047217">
    <property type="entry name" value="S49_SppA_67K_type_N"/>
</dbReference>
<evidence type="ECO:0000313" key="8">
    <source>
        <dbReference type="Proteomes" id="UP000827284"/>
    </source>
</evidence>